<dbReference type="GO" id="GO:0008757">
    <property type="term" value="F:S-adenosylmethionine-dependent methyltransferase activity"/>
    <property type="evidence" value="ECO:0007669"/>
    <property type="project" value="InterPro"/>
</dbReference>
<evidence type="ECO:0000313" key="6">
    <source>
        <dbReference type="Proteomes" id="UP000246740"/>
    </source>
</evidence>
<dbReference type="Proteomes" id="UP000246740">
    <property type="component" value="Unassembled WGS sequence"/>
</dbReference>
<dbReference type="GO" id="GO:0032259">
    <property type="term" value="P:methylation"/>
    <property type="evidence" value="ECO:0007669"/>
    <property type="project" value="UniProtKB-KW"/>
</dbReference>
<dbReference type="EMBL" id="KZ819188">
    <property type="protein sequence ID" value="PWZ03045.1"/>
    <property type="molecule type" value="Genomic_DNA"/>
</dbReference>
<dbReference type="Gene3D" id="3.40.50.150">
    <property type="entry name" value="Vaccinia Virus protein VP39"/>
    <property type="match status" value="1"/>
</dbReference>
<sequence length="263" mass="28575">MATQAAREEQVQKLRKLFAASEVPNDPKAWDQAWIDSTTPWDANEPQPALMELLSGVHDASTHVPDLEGNSVPVSHVVPKGSGAAIVPGCGRGYDAKVFAERGLSSFGVDISSNAVAAANKWLQGQSLDSQLAERIQFVEADFFALGTSANPHPALSEPSAFNLAYDYTFLCAIPPSLRPSWAQTYTRLIKPGGVLISLVYPIQGDRPGGPPFSLSTDLVRELLGSQQNQKGEPAWKELADLEPKNSKETRVGIERVMVWRRL</sequence>
<evidence type="ECO:0000256" key="1">
    <source>
        <dbReference type="ARBA" id="ARBA00022553"/>
    </source>
</evidence>
<dbReference type="SUPFAM" id="SSF53335">
    <property type="entry name" value="S-adenosyl-L-methionine-dependent methyltransferases"/>
    <property type="match status" value="1"/>
</dbReference>
<dbReference type="CDD" id="cd02440">
    <property type="entry name" value="AdoMet_MTases"/>
    <property type="match status" value="1"/>
</dbReference>
<organism evidence="5 6">
    <name type="scientific">Testicularia cyperi</name>
    <dbReference type="NCBI Taxonomy" id="1882483"/>
    <lineage>
        <taxon>Eukaryota</taxon>
        <taxon>Fungi</taxon>
        <taxon>Dikarya</taxon>
        <taxon>Basidiomycota</taxon>
        <taxon>Ustilaginomycotina</taxon>
        <taxon>Ustilaginomycetes</taxon>
        <taxon>Ustilaginales</taxon>
        <taxon>Anthracoideaceae</taxon>
        <taxon>Testicularia</taxon>
    </lineage>
</organism>
<dbReference type="PANTHER" id="PTHR32183">
    <property type="match status" value="1"/>
</dbReference>
<keyword evidence="3 5" id="KW-0808">Transferase</keyword>
<keyword evidence="2 5" id="KW-0489">Methyltransferase</keyword>
<dbReference type="PANTHER" id="PTHR32183:SF6">
    <property type="entry name" value="CYSTEINE SULFINATE DESULFINASE_CYSTEINE DESULFURASE AND RELATED ENZYMES"/>
    <property type="match status" value="1"/>
</dbReference>
<dbReference type="InterPro" id="IPR008854">
    <property type="entry name" value="TPMT"/>
</dbReference>
<name>A0A317XXM6_9BASI</name>
<dbReference type="InterPro" id="IPR029063">
    <property type="entry name" value="SAM-dependent_MTases_sf"/>
</dbReference>
<proteinExistence type="predicted"/>
<evidence type="ECO:0000256" key="3">
    <source>
        <dbReference type="ARBA" id="ARBA00022679"/>
    </source>
</evidence>
<keyword evidence="4" id="KW-0949">S-adenosyl-L-methionine</keyword>
<dbReference type="STRING" id="1882483.A0A317XXM6"/>
<accession>A0A317XXM6</accession>
<keyword evidence="6" id="KW-1185">Reference proteome</keyword>
<dbReference type="PROSITE" id="PS51585">
    <property type="entry name" value="SAM_MT_TPMT"/>
    <property type="match status" value="1"/>
</dbReference>
<reference evidence="5 6" key="1">
    <citation type="journal article" date="2018" name="Mol. Biol. Evol.">
        <title>Broad Genomic Sampling Reveals a Smut Pathogenic Ancestry of the Fungal Clade Ustilaginomycotina.</title>
        <authorList>
            <person name="Kijpornyongpan T."/>
            <person name="Mondo S.J."/>
            <person name="Barry K."/>
            <person name="Sandor L."/>
            <person name="Lee J."/>
            <person name="Lipzen A."/>
            <person name="Pangilinan J."/>
            <person name="LaButti K."/>
            <person name="Hainaut M."/>
            <person name="Henrissat B."/>
            <person name="Grigoriev I.V."/>
            <person name="Spatafora J.W."/>
            <person name="Aime M.C."/>
        </authorList>
    </citation>
    <scope>NUCLEOTIDE SEQUENCE [LARGE SCALE GENOMIC DNA]</scope>
    <source>
        <strain evidence="5 6">MCA 3645</strain>
    </source>
</reference>
<dbReference type="AlphaFoldDB" id="A0A317XXM6"/>
<dbReference type="InParanoid" id="A0A317XXM6"/>
<evidence type="ECO:0000256" key="4">
    <source>
        <dbReference type="ARBA" id="ARBA00022691"/>
    </source>
</evidence>
<evidence type="ECO:0000313" key="5">
    <source>
        <dbReference type="EMBL" id="PWZ03045.1"/>
    </source>
</evidence>
<evidence type="ECO:0000256" key="2">
    <source>
        <dbReference type="ARBA" id="ARBA00022603"/>
    </source>
</evidence>
<keyword evidence="1" id="KW-0597">Phosphoprotein</keyword>
<protein>
    <submittedName>
        <fullName evidence="5">S-adenosyl-L-methionine-dependent methyltransferase</fullName>
    </submittedName>
</protein>
<gene>
    <name evidence="5" type="ORF">BCV70DRAFT_153948</name>
</gene>
<dbReference type="OrthoDB" id="276151at2759"/>
<dbReference type="Pfam" id="PF05724">
    <property type="entry name" value="TPMT"/>
    <property type="match status" value="1"/>
</dbReference>